<dbReference type="HOGENOM" id="CLU_143276_0_0_2"/>
<dbReference type="Proteomes" id="UP000005867">
    <property type="component" value="Chromosome"/>
</dbReference>
<evidence type="ECO:0000313" key="3">
    <source>
        <dbReference type="Proteomes" id="UP000005867"/>
    </source>
</evidence>
<dbReference type="EMBL" id="CP003098">
    <property type="protein sequence ID" value="AET33887.1"/>
    <property type="molecule type" value="Genomic_DNA"/>
</dbReference>
<evidence type="ECO:0000256" key="1">
    <source>
        <dbReference type="SAM" id="Phobius"/>
    </source>
</evidence>
<dbReference type="STRING" id="1104324.P186_2501"/>
<feature type="transmembrane region" description="Helical" evidence="1">
    <location>
        <begin position="38"/>
        <end position="58"/>
    </location>
</feature>
<sequence length="154" mass="15985">MSIRAPGVGCRGAVSAAVKTPPPRGGHLNPCGVGHVDVVISASALGLVGGLVLFFTFLGRIPPWLGYPLGGALLSIYVLIVVVGLKSSREFKRRPPPSASVVGRRGVVVEVEGGWALVKLEGAYWRVYCGSCAPGDVVEVVEIGDVGVVARRVE</sequence>
<proteinExistence type="predicted"/>
<gene>
    <name evidence="2" type="ORF">P186_2501</name>
</gene>
<accession>G7VD08</accession>
<keyword evidence="1" id="KW-1133">Transmembrane helix</keyword>
<reference evidence="2 3" key="1">
    <citation type="journal article" date="2012" name="J. Bacteriol.">
        <title>Complete genome sequence of strain 1860, a crenarchaeon of the genus pyrobaculum able to grow with various electron acceptors.</title>
        <authorList>
            <person name="Mardanov A.V."/>
            <person name="Gumerov V.M."/>
            <person name="Slobodkina G.B."/>
            <person name="Beletsky A.V."/>
            <person name="Bonch-Osmolovskaya E.A."/>
            <person name="Ravin N.V."/>
            <person name="Skryabin K.G."/>
        </authorList>
    </citation>
    <scope>NUCLEOTIDE SEQUENCE [LARGE SCALE GENOMIC DNA]</scope>
    <source>
        <strain evidence="2 3">1860</strain>
    </source>
</reference>
<dbReference type="AlphaFoldDB" id="G7VD08"/>
<dbReference type="SUPFAM" id="SSF141322">
    <property type="entry name" value="NfeD domain-like"/>
    <property type="match status" value="1"/>
</dbReference>
<keyword evidence="1" id="KW-0472">Membrane</keyword>
<keyword evidence="3" id="KW-1185">Reference proteome</keyword>
<evidence type="ECO:0000313" key="2">
    <source>
        <dbReference type="EMBL" id="AET33887.1"/>
    </source>
</evidence>
<dbReference type="eggNOG" id="arCOG01913">
    <property type="taxonomic scope" value="Archaea"/>
</dbReference>
<dbReference type="InterPro" id="IPR012340">
    <property type="entry name" value="NA-bd_OB-fold"/>
</dbReference>
<dbReference type="Gene3D" id="2.40.50.140">
    <property type="entry name" value="Nucleic acid-binding proteins"/>
    <property type="match status" value="1"/>
</dbReference>
<feature type="transmembrane region" description="Helical" evidence="1">
    <location>
        <begin position="64"/>
        <end position="85"/>
    </location>
</feature>
<keyword evidence="1" id="KW-0812">Transmembrane</keyword>
<protein>
    <submittedName>
        <fullName evidence="2">Uncharacterized protein</fullName>
    </submittedName>
</protein>
<dbReference type="BioCyc" id="PSP1104324:GJSN-2447-MONOMER"/>
<dbReference type="KEGG" id="pyr:P186_2501"/>
<name>G7VD08_9CREN</name>
<organism evidence="2 3">
    <name type="scientific">Pyrobaculum ferrireducens</name>
    <dbReference type="NCBI Taxonomy" id="1104324"/>
    <lineage>
        <taxon>Archaea</taxon>
        <taxon>Thermoproteota</taxon>
        <taxon>Thermoprotei</taxon>
        <taxon>Thermoproteales</taxon>
        <taxon>Thermoproteaceae</taxon>
        <taxon>Pyrobaculum</taxon>
    </lineage>
</organism>